<dbReference type="EMBL" id="FLRJ01000757">
    <property type="protein sequence ID" value="SBT74626.1"/>
    <property type="molecule type" value="Genomic_DNA"/>
</dbReference>
<reference evidence="2 3" key="1">
    <citation type="submission" date="2016-06" db="EMBL/GenBank/DDBJ databases">
        <authorList>
            <consortium name="Pathogen Informatics"/>
        </authorList>
    </citation>
    <scope>NUCLEOTIDE SEQUENCE [LARGE SCALE GENOMIC DNA]</scope>
</reference>
<keyword evidence="1" id="KW-0472">Membrane</keyword>
<protein>
    <recommendedName>
        <fullName evidence="4">PIR protein</fullName>
    </recommendedName>
</protein>
<keyword evidence="1" id="KW-0812">Transmembrane</keyword>
<feature type="transmembrane region" description="Helical" evidence="1">
    <location>
        <begin position="145"/>
        <end position="164"/>
    </location>
</feature>
<name>A0A1C3KKY1_PLAOA</name>
<accession>A0A1C3KKY1</accession>
<proteinExistence type="predicted"/>
<dbReference type="VEuPathDB" id="PlasmoDB:POWCR01_000236000"/>
<sequence>MNAIEFLSNPGDICSNDYMCVTLDNITVTTEGENSINEAEFVGSECGYAPLSYTGQSHSLNSAVEPEPLSLKAVDGGEQLKRDKQLSPDMSVEPSSPRVSCGEIFMSAGSTNLGITIFSFIIYIVTQRLFLDVFKMFCTCDTLLLLKHFYCMLNIFYINLLFIFTHHFTSFRHCLINNIEDKKRIINDFKEHYTGGIIW</sequence>
<evidence type="ECO:0000313" key="2">
    <source>
        <dbReference type="EMBL" id="SBT74626.1"/>
    </source>
</evidence>
<gene>
    <name evidence="2" type="primary">PowCR01_000236000</name>
    <name evidence="2" type="ORF">POWCR01_000236000</name>
</gene>
<dbReference type="AlphaFoldDB" id="A0A1C3KKY1"/>
<keyword evidence="1" id="KW-1133">Transmembrane helix</keyword>
<evidence type="ECO:0008006" key="4">
    <source>
        <dbReference type="Google" id="ProtNLM"/>
    </source>
</evidence>
<organism evidence="2 3">
    <name type="scientific">Plasmodium ovale</name>
    <name type="common">malaria parasite P. ovale</name>
    <dbReference type="NCBI Taxonomy" id="36330"/>
    <lineage>
        <taxon>Eukaryota</taxon>
        <taxon>Sar</taxon>
        <taxon>Alveolata</taxon>
        <taxon>Apicomplexa</taxon>
        <taxon>Aconoidasida</taxon>
        <taxon>Haemosporida</taxon>
        <taxon>Plasmodiidae</taxon>
        <taxon>Plasmodium</taxon>
        <taxon>Plasmodium (Plasmodium)</taxon>
    </lineage>
</organism>
<evidence type="ECO:0000313" key="3">
    <source>
        <dbReference type="Proteomes" id="UP000243200"/>
    </source>
</evidence>
<dbReference type="Proteomes" id="UP000243200">
    <property type="component" value="Unassembled WGS sequence"/>
</dbReference>
<feature type="transmembrane region" description="Helical" evidence="1">
    <location>
        <begin position="104"/>
        <end position="125"/>
    </location>
</feature>
<evidence type="ECO:0000256" key="1">
    <source>
        <dbReference type="SAM" id="Phobius"/>
    </source>
</evidence>